<dbReference type="Proteomes" id="UP000013827">
    <property type="component" value="Unassembled WGS sequence"/>
</dbReference>
<reference evidence="7" key="1">
    <citation type="journal article" date="2013" name="Nature">
        <title>Pan genome of the phytoplankton Emiliania underpins its global distribution.</title>
        <authorList>
            <person name="Read B.A."/>
            <person name="Kegel J."/>
            <person name="Klute M.J."/>
            <person name="Kuo A."/>
            <person name="Lefebvre S.C."/>
            <person name="Maumus F."/>
            <person name="Mayer C."/>
            <person name="Miller J."/>
            <person name="Monier A."/>
            <person name="Salamov A."/>
            <person name="Young J."/>
            <person name="Aguilar M."/>
            <person name="Claverie J.M."/>
            <person name="Frickenhaus S."/>
            <person name="Gonzalez K."/>
            <person name="Herman E.K."/>
            <person name="Lin Y.C."/>
            <person name="Napier J."/>
            <person name="Ogata H."/>
            <person name="Sarno A.F."/>
            <person name="Shmutz J."/>
            <person name="Schroeder D."/>
            <person name="de Vargas C."/>
            <person name="Verret F."/>
            <person name="von Dassow P."/>
            <person name="Valentin K."/>
            <person name="Van de Peer Y."/>
            <person name="Wheeler G."/>
            <person name="Dacks J.B."/>
            <person name="Delwiche C.F."/>
            <person name="Dyhrman S.T."/>
            <person name="Glockner G."/>
            <person name="John U."/>
            <person name="Richards T."/>
            <person name="Worden A.Z."/>
            <person name="Zhang X."/>
            <person name="Grigoriev I.V."/>
            <person name="Allen A.E."/>
            <person name="Bidle K."/>
            <person name="Borodovsky M."/>
            <person name="Bowler C."/>
            <person name="Brownlee C."/>
            <person name="Cock J.M."/>
            <person name="Elias M."/>
            <person name="Gladyshev V.N."/>
            <person name="Groth M."/>
            <person name="Guda C."/>
            <person name="Hadaegh A."/>
            <person name="Iglesias-Rodriguez M.D."/>
            <person name="Jenkins J."/>
            <person name="Jones B.M."/>
            <person name="Lawson T."/>
            <person name="Leese F."/>
            <person name="Lindquist E."/>
            <person name="Lobanov A."/>
            <person name="Lomsadze A."/>
            <person name="Malik S.B."/>
            <person name="Marsh M.E."/>
            <person name="Mackinder L."/>
            <person name="Mock T."/>
            <person name="Mueller-Roeber B."/>
            <person name="Pagarete A."/>
            <person name="Parker M."/>
            <person name="Probert I."/>
            <person name="Quesneville H."/>
            <person name="Raines C."/>
            <person name="Rensing S.A."/>
            <person name="Riano-Pachon D.M."/>
            <person name="Richier S."/>
            <person name="Rokitta S."/>
            <person name="Shiraiwa Y."/>
            <person name="Soanes D.M."/>
            <person name="van der Giezen M."/>
            <person name="Wahlund T.M."/>
            <person name="Williams B."/>
            <person name="Wilson W."/>
            <person name="Wolfe G."/>
            <person name="Wurch L.L."/>
        </authorList>
    </citation>
    <scope>NUCLEOTIDE SEQUENCE</scope>
</reference>
<dbReference type="Gene3D" id="2.30.29.30">
    <property type="entry name" value="Pleckstrin-homology domain (PH domain)/Phosphotyrosine-binding domain (PTB)"/>
    <property type="match status" value="1"/>
</dbReference>
<evidence type="ECO:0000259" key="5">
    <source>
        <dbReference type="PROSITE" id="PS50003"/>
    </source>
</evidence>
<dbReference type="GO" id="GO:1902388">
    <property type="term" value="F:ceramide 1-phosphate transfer activity"/>
    <property type="evidence" value="ECO:0007669"/>
    <property type="project" value="TreeGrafter"/>
</dbReference>
<dbReference type="GO" id="GO:0016020">
    <property type="term" value="C:membrane"/>
    <property type="evidence" value="ECO:0007669"/>
    <property type="project" value="TreeGrafter"/>
</dbReference>
<dbReference type="AlphaFoldDB" id="A0A0D3JBF3"/>
<dbReference type="GO" id="GO:0005829">
    <property type="term" value="C:cytosol"/>
    <property type="evidence" value="ECO:0007669"/>
    <property type="project" value="TreeGrafter"/>
</dbReference>
<dbReference type="eggNOG" id="ENOG502SWE4">
    <property type="taxonomic scope" value="Eukaryota"/>
</dbReference>
<dbReference type="InterPro" id="IPR036497">
    <property type="entry name" value="GLTP_sf"/>
</dbReference>
<name>A0A0D3JBF3_EMIH1</name>
<dbReference type="GO" id="GO:0005794">
    <property type="term" value="C:Golgi apparatus"/>
    <property type="evidence" value="ECO:0007669"/>
    <property type="project" value="UniProtKB-SubCell"/>
</dbReference>
<accession>A0A0D3JBF3</accession>
<dbReference type="Gene3D" id="1.10.3520.10">
    <property type="entry name" value="Glycolipid transfer protein"/>
    <property type="match status" value="1"/>
</dbReference>
<dbReference type="Pfam" id="PF00169">
    <property type="entry name" value="PH"/>
    <property type="match status" value="1"/>
</dbReference>
<dbReference type="PaxDb" id="2903-EOD20838"/>
<evidence type="ECO:0000313" key="6">
    <source>
        <dbReference type="EnsemblProtists" id="EOD20838"/>
    </source>
</evidence>
<dbReference type="InterPro" id="IPR001849">
    <property type="entry name" value="PH_domain"/>
</dbReference>
<dbReference type="PANTHER" id="PTHR10219">
    <property type="entry name" value="GLYCOLIPID TRANSFER PROTEIN-RELATED"/>
    <property type="match status" value="1"/>
</dbReference>
<organism evidence="6 7">
    <name type="scientific">Emiliania huxleyi (strain CCMP1516)</name>
    <dbReference type="NCBI Taxonomy" id="280463"/>
    <lineage>
        <taxon>Eukaryota</taxon>
        <taxon>Haptista</taxon>
        <taxon>Haptophyta</taxon>
        <taxon>Prymnesiophyceae</taxon>
        <taxon>Isochrysidales</taxon>
        <taxon>Noelaerhabdaceae</taxon>
        <taxon>Emiliania</taxon>
    </lineage>
</organism>
<evidence type="ECO:0000256" key="4">
    <source>
        <dbReference type="SAM" id="MobiDB-lite"/>
    </source>
</evidence>
<keyword evidence="7" id="KW-1185">Reference proteome</keyword>
<dbReference type="Pfam" id="PF08718">
    <property type="entry name" value="GLTP"/>
    <property type="match status" value="1"/>
</dbReference>
<dbReference type="RefSeq" id="XP_005773267.1">
    <property type="nucleotide sequence ID" value="XM_005773210.1"/>
</dbReference>
<keyword evidence="3" id="KW-0813">Transport</keyword>
<feature type="compositionally biased region" description="Basic and acidic residues" evidence="4">
    <location>
        <begin position="361"/>
        <end position="374"/>
    </location>
</feature>
<dbReference type="GeneID" id="17266382"/>
<evidence type="ECO:0000313" key="7">
    <source>
        <dbReference type="Proteomes" id="UP000013827"/>
    </source>
</evidence>
<comment type="subcellular location">
    <subcellularLocation>
        <location evidence="1">Golgi apparatus</location>
        <location evidence="1">trans-Golgi network membrane</location>
    </subcellularLocation>
</comment>
<dbReference type="HOGENOM" id="CLU_407960_0_0_1"/>
<dbReference type="KEGG" id="ehx:EMIHUDRAFT_117458"/>
<feature type="compositionally biased region" description="Low complexity" evidence="4">
    <location>
        <begin position="391"/>
        <end position="402"/>
    </location>
</feature>
<dbReference type="SUPFAM" id="SSF110004">
    <property type="entry name" value="Glycolipid transfer protein, GLTP"/>
    <property type="match status" value="1"/>
</dbReference>
<reference evidence="6" key="2">
    <citation type="submission" date="2024-10" db="UniProtKB">
        <authorList>
            <consortium name="EnsemblProtists"/>
        </authorList>
    </citation>
    <scope>IDENTIFICATION</scope>
</reference>
<evidence type="ECO:0000256" key="3">
    <source>
        <dbReference type="ARBA" id="ARBA00022448"/>
    </source>
</evidence>
<protein>
    <recommendedName>
        <fullName evidence="2">Pleckstrin homology domain-containing family A member 8</fullName>
    </recommendedName>
</protein>
<dbReference type="InterPro" id="IPR011993">
    <property type="entry name" value="PH-like_dom_sf"/>
</dbReference>
<dbReference type="STRING" id="2903.R1CDL9"/>
<dbReference type="PROSITE" id="PS50003">
    <property type="entry name" value="PH_DOMAIN"/>
    <property type="match status" value="1"/>
</dbReference>
<feature type="region of interest" description="Disordered" evidence="4">
    <location>
        <begin position="352"/>
        <end position="418"/>
    </location>
</feature>
<proteinExistence type="predicted"/>
<dbReference type="InterPro" id="IPR014830">
    <property type="entry name" value="Glycolipid_transfer_prot_dom"/>
</dbReference>
<sequence length="674" mass="68608">MDTGDDGAAVFGCIPTPISPTRVRSLGLARACGARGVDANSLRAVCTVSRSVELNDSRALQTWAWRRRYIILCGGTLFIFRDHDAVEPAEAVEMVCVSTGVAARVSLEPSDDGICLRIDTPGEARTLLLRGPGAEEGQRWMEALVRGGAWPCEQYSPSGGATGADVVSDAMRAHSITVDFLTLSPLFSAGGLGESDDAVILLAPAQGIEVPSSSGLLGLQLEVELRQRQPPVASTAVPPTRPSGGMAGFAPLAALLAALGAVLAALSCSADGAATAAPGRLPDSASVDVASVELLLDGLHGDVDAIAAFVASSGLTSSLSLSLLALGAVLALVAGLSSRQLWAHCTAEKPLLPPEASIPPAEKEARVEQHEPRVRAPPLTPAREPAPSLPDADAGAVAAQEPAEARAEALPEGATSAESDLVPAAAAASAAPAPAPAPVVAPPATLLATGAQALRGALAPSGKLRDVAALLSAIEASLVPLLSSFGPSMAFAAQNDARNVRKVRAAASAAAAAPDTASLQDGVDRLLSHEVASGCHKPAEKSAVLADPSAAIGLTWLSRSLRFICMWMEGVCAGGAPVDAAAATKRYREAMSAAYEASLAPYHGWLNRNIFNGCAKHAPGYASFIATLAPTAEEATREALVLMDMADFATAAAPVADAVEAAFARAKLVDSRRA</sequence>
<evidence type="ECO:0000256" key="2">
    <source>
        <dbReference type="ARBA" id="ARBA00016588"/>
    </source>
</evidence>
<dbReference type="EnsemblProtists" id="EOD20838">
    <property type="protein sequence ID" value="EOD20838"/>
    <property type="gene ID" value="EMIHUDRAFT_117458"/>
</dbReference>
<feature type="domain" description="PH" evidence="5">
    <location>
        <begin position="53"/>
        <end position="149"/>
    </location>
</feature>
<dbReference type="GO" id="GO:1902387">
    <property type="term" value="F:ceramide 1-phosphate binding"/>
    <property type="evidence" value="ECO:0007669"/>
    <property type="project" value="TreeGrafter"/>
</dbReference>
<dbReference type="PANTHER" id="PTHR10219:SF25">
    <property type="entry name" value="PLECKSTRIN HOMOLOGY DOMAIN-CONTAINING FAMILY A MEMBER 8"/>
    <property type="match status" value="1"/>
</dbReference>
<dbReference type="SUPFAM" id="SSF50729">
    <property type="entry name" value="PH domain-like"/>
    <property type="match status" value="1"/>
</dbReference>
<evidence type="ECO:0000256" key="1">
    <source>
        <dbReference type="ARBA" id="ARBA00004198"/>
    </source>
</evidence>